<name>A0A0K2GJM0_NITMO</name>
<protein>
    <submittedName>
        <fullName evidence="3">Uncharacterized protein</fullName>
    </submittedName>
</protein>
<feature type="transmembrane region" description="Helical" evidence="1">
    <location>
        <begin position="176"/>
        <end position="197"/>
    </location>
</feature>
<feature type="signal peptide" evidence="2">
    <location>
        <begin position="1"/>
        <end position="25"/>
    </location>
</feature>
<dbReference type="STRING" id="42253.NITMOv2_4782"/>
<proteinExistence type="predicted"/>
<dbReference type="EMBL" id="CP011801">
    <property type="protein sequence ID" value="ALA61150.1"/>
    <property type="molecule type" value="Genomic_DNA"/>
</dbReference>
<accession>A0A0K2GJM0</accession>
<keyword evidence="1" id="KW-1133">Transmembrane helix</keyword>
<evidence type="ECO:0000313" key="4">
    <source>
        <dbReference type="Proteomes" id="UP000069205"/>
    </source>
</evidence>
<dbReference type="KEGG" id="nmv:NITMOv2_4782"/>
<dbReference type="PATRIC" id="fig|42253.5.peg.4713"/>
<keyword evidence="4" id="KW-1185">Reference proteome</keyword>
<keyword evidence="1" id="KW-0472">Membrane</keyword>
<reference evidence="3 4" key="1">
    <citation type="journal article" date="2015" name="Proc. Natl. Acad. Sci. U.S.A.">
        <title>Expanded metabolic versatility of ubiquitous nitrite-oxidizing bacteria from the genus Nitrospira.</title>
        <authorList>
            <person name="Koch H."/>
            <person name="Lucker S."/>
            <person name="Albertsen M."/>
            <person name="Kitzinger K."/>
            <person name="Herbold C."/>
            <person name="Spieck E."/>
            <person name="Nielsen P.H."/>
            <person name="Wagner M."/>
            <person name="Daims H."/>
        </authorList>
    </citation>
    <scope>NUCLEOTIDE SEQUENCE [LARGE SCALE GENOMIC DNA]</scope>
    <source>
        <strain evidence="3 4">NSP M-1</strain>
    </source>
</reference>
<dbReference type="AlphaFoldDB" id="A0A0K2GJM0"/>
<organism evidence="3 4">
    <name type="scientific">Nitrospira moscoviensis</name>
    <dbReference type="NCBI Taxonomy" id="42253"/>
    <lineage>
        <taxon>Bacteria</taxon>
        <taxon>Pseudomonadati</taxon>
        <taxon>Nitrospirota</taxon>
        <taxon>Nitrospiria</taxon>
        <taxon>Nitrospirales</taxon>
        <taxon>Nitrospiraceae</taxon>
        <taxon>Nitrospira</taxon>
    </lineage>
</organism>
<dbReference type="Proteomes" id="UP000069205">
    <property type="component" value="Chromosome"/>
</dbReference>
<evidence type="ECO:0000256" key="1">
    <source>
        <dbReference type="SAM" id="Phobius"/>
    </source>
</evidence>
<keyword evidence="2" id="KW-0732">Signal</keyword>
<evidence type="ECO:0000313" key="3">
    <source>
        <dbReference type="EMBL" id="ALA61150.1"/>
    </source>
</evidence>
<dbReference type="RefSeq" id="WP_053381853.1">
    <property type="nucleotide sequence ID" value="NZ_CP011801.1"/>
</dbReference>
<dbReference type="OrthoDB" id="9856770at2"/>
<feature type="chain" id="PRO_5005476891" evidence="2">
    <location>
        <begin position="26"/>
        <end position="210"/>
    </location>
</feature>
<evidence type="ECO:0000256" key="2">
    <source>
        <dbReference type="SAM" id="SignalP"/>
    </source>
</evidence>
<gene>
    <name evidence="3" type="ORF">NITMOv2_4782</name>
</gene>
<keyword evidence="1" id="KW-0812">Transmembrane</keyword>
<sequence length="210" mass="22430">MRSVAAALLVMPVLGWALGFSQAEAALVTPSDIQVTHLELTGGSVDIGGRLSRKLARLFEQPGLLLLNEYQPGPDIVDPIVRGRRTFSLFTSGVQGNAPPTAIISGDTITVDLSSLFFGVSRGDRLRAWNIGGVATGTFNPDTLEFCLTWDHLFGNRRLGTATFSLQGIALTTPTAPVPLITTFVLFATGLAMVLGIRRRSVDVRQDAPP</sequence>